<evidence type="ECO:0000256" key="6">
    <source>
        <dbReference type="ARBA" id="ARBA00022679"/>
    </source>
</evidence>
<keyword evidence="5 10" id="KW-0328">Glycosyltransferase</keyword>
<protein>
    <recommendedName>
        <fullName evidence="4 10">4-alpha-glucanotransferase</fullName>
        <ecNumber evidence="3 10">2.4.1.25</ecNumber>
    </recommendedName>
    <alternativeName>
        <fullName evidence="8 10">Amylomaltase</fullName>
    </alternativeName>
    <alternativeName>
        <fullName evidence="9 10">Disproportionating enzyme</fullName>
    </alternativeName>
</protein>
<comment type="similarity">
    <text evidence="2 10">Belongs to the disproportionating enzyme family.</text>
</comment>
<dbReference type="NCBIfam" id="NF011080">
    <property type="entry name" value="PRK14508.1-3"/>
    <property type="match status" value="1"/>
</dbReference>
<dbReference type="InterPro" id="IPR017853">
    <property type="entry name" value="GH"/>
</dbReference>
<evidence type="ECO:0000256" key="9">
    <source>
        <dbReference type="ARBA" id="ARBA00031501"/>
    </source>
</evidence>
<dbReference type="Proteomes" id="UP000255508">
    <property type="component" value="Unassembled WGS sequence"/>
</dbReference>
<dbReference type="PANTHER" id="PTHR32438">
    <property type="entry name" value="4-ALPHA-GLUCANOTRANSFERASE DPE1, CHLOROPLASTIC/AMYLOPLASTIC"/>
    <property type="match status" value="1"/>
</dbReference>
<keyword evidence="6 10" id="KW-0808">Transferase</keyword>
<dbReference type="EMBL" id="QFXD01000321">
    <property type="protein sequence ID" value="RDH83192.1"/>
    <property type="molecule type" value="Genomic_DNA"/>
</dbReference>
<dbReference type="GO" id="GO:0005975">
    <property type="term" value="P:carbohydrate metabolic process"/>
    <property type="evidence" value="ECO:0007669"/>
    <property type="project" value="InterPro"/>
</dbReference>
<dbReference type="NCBIfam" id="TIGR00217">
    <property type="entry name" value="malQ"/>
    <property type="match status" value="1"/>
</dbReference>
<evidence type="ECO:0000256" key="7">
    <source>
        <dbReference type="ARBA" id="ARBA00023277"/>
    </source>
</evidence>
<organism evidence="11 12">
    <name type="scientific">endosymbiont of Lamellibrachia luymesi</name>
    <dbReference type="NCBI Taxonomy" id="2200907"/>
    <lineage>
        <taxon>Bacteria</taxon>
        <taxon>Pseudomonadati</taxon>
        <taxon>Pseudomonadota</taxon>
        <taxon>Gammaproteobacteria</taxon>
        <taxon>sulfur-oxidizing symbionts</taxon>
    </lineage>
</organism>
<keyword evidence="7 10" id="KW-0119">Carbohydrate metabolism</keyword>
<evidence type="ECO:0000313" key="11">
    <source>
        <dbReference type="EMBL" id="RDH83192.1"/>
    </source>
</evidence>
<comment type="caution">
    <text evidence="11">The sequence shown here is derived from an EMBL/GenBank/DDBJ whole genome shotgun (WGS) entry which is preliminary data.</text>
</comment>
<reference evidence="11 12" key="1">
    <citation type="journal article" date="2018" name="ISME J.">
        <title>Endosymbiont genomes yield clues of tubeworm success.</title>
        <authorList>
            <person name="Li Y."/>
            <person name="Liles M.R."/>
            <person name="Halanych K.M."/>
        </authorList>
    </citation>
    <scope>NUCLEOTIDE SEQUENCE [LARGE SCALE GENOMIC DNA]</scope>
    <source>
        <strain evidence="11">A1422</strain>
    </source>
</reference>
<accession>A0A370DE51</accession>
<dbReference type="PANTHER" id="PTHR32438:SF5">
    <property type="entry name" value="4-ALPHA-GLUCANOTRANSFERASE DPE1, CHLOROPLASTIC_AMYLOPLASTIC"/>
    <property type="match status" value="1"/>
</dbReference>
<sequence length="498" mass="57114">MDYSQTDGGESLSGVLGRRRAGILLHISSLPGPGKVGNLGSHAYRFVDFLHAAGMTVWQILPVGPTQADGSPYQSSSVHAGNPRFISLEPVIEEGWLDELPLEESSFSDDGRAFALSLAWEGFKDRASDEDRAELDRFCAEQGHWLDDYCLFQALHSEQGGCWWEWLAPLRDRNPQTLAEARARLCDQIQYTRFEQFLFFRQWFRLKSYANERGILLFGDVPIFVAHDSAEVWSHRAMFDLLEDGQPRVVAGVPPDYFSETGQRWGNPLYRWEQMEEDGFSFWIERMETQSALCDLIRIDHFRGFEAYWEIPATEETAINGRWVPAPGEKLFKKLYEALPHLELVAEDLGIITPEVEALRKSHGLPGMKILQFAFSGGADNPYLPFRHTRDSVVYTGTHDNDTSLGWYNSLDDAERVQVDNYLGRSREIMPWPLIRCALSSCANMAILPMQDVLGLGRDHRMNTPGTTEGNWQWRFRWDQVEEDLPERLRHRVMQYGR</sequence>
<evidence type="ECO:0000313" key="12">
    <source>
        <dbReference type="Proteomes" id="UP000255508"/>
    </source>
</evidence>
<dbReference type="SUPFAM" id="SSF51445">
    <property type="entry name" value="(Trans)glycosidases"/>
    <property type="match status" value="1"/>
</dbReference>
<evidence type="ECO:0000256" key="3">
    <source>
        <dbReference type="ARBA" id="ARBA00012560"/>
    </source>
</evidence>
<evidence type="ECO:0000256" key="2">
    <source>
        <dbReference type="ARBA" id="ARBA00005684"/>
    </source>
</evidence>
<dbReference type="InterPro" id="IPR003385">
    <property type="entry name" value="Glyco_hydro_77"/>
</dbReference>
<evidence type="ECO:0000256" key="4">
    <source>
        <dbReference type="ARBA" id="ARBA00020295"/>
    </source>
</evidence>
<dbReference type="Gene3D" id="3.20.20.80">
    <property type="entry name" value="Glycosidases"/>
    <property type="match status" value="1"/>
</dbReference>
<dbReference type="AlphaFoldDB" id="A0A370DE51"/>
<proteinExistence type="inferred from homology"/>
<evidence type="ECO:0000256" key="10">
    <source>
        <dbReference type="RuleBase" id="RU361207"/>
    </source>
</evidence>
<dbReference type="Pfam" id="PF02446">
    <property type="entry name" value="Glyco_hydro_77"/>
    <property type="match status" value="1"/>
</dbReference>
<evidence type="ECO:0000256" key="1">
    <source>
        <dbReference type="ARBA" id="ARBA00000439"/>
    </source>
</evidence>
<name>A0A370DE51_9GAMM</name>
<evidence type="ECO:0000256" key="8">
    <source>
        <dbReference type="ARBA" id="ARBA00031423"/>
    </source>
</evidence>
<comment type="catalytic activity">
    <reaction evidence="1 10">
        <text>Transfers a segment of a (1-&gt;4)-alpha-D-glucan to a new position in an acceptor, which may be glucose or a (1-&gt;4)-alpha-D-glucan.</text>
        <dbReference type="EC" id="2.4.1.25"/>
    </reaction>
</comment>
<dbReference type="GO" id="GO:0004134">
    <property type="term" value="F:4-alpha-glucanotransferase activity"/>
    <property type="evidence" value="ECO:0007669"/>
    <property type="project" value="UniProtKB-EC"/>
</dbReference>
<dbReference type="EC" id="2.4.1.25" evidence="3 10"/>
<evidence type="ECO:0000256" key="5">
    <source>
        <dbReference type="ARBA" id="ARBA00022676"/>
    </source>
</evidence>
<gene>
    <name evidence="11" type="primary">malQ</name>
    <name evidence="11" type="ORF">DIZ79_17920</name>
</gene>